<feature type="transmembrane region" description="Helical" evidence="8">
    <location>
        <begin position="134"/>
        <end position="152"/>
    </location>
</feature>
<evidence type="ECO:0000256" key="3">
    <source>
        <dbReference type="ARBA" id="ARBA00022448"/>
    </source>
</evidence>
<dbReference type="GO" id="GO:0005886">
    <property type="term" value="C:plasma membrane"/>
    <property type="evidence" value="ECO:0007669"/>
    <property type="project" value="UniProtKB-SubCell"/>
</dbReference>
<dbReference type="NCBIfam" id="TIGR03173">
    <property type="entry name" value="pbuX"/>
    <property type="match status" value="1"/>
</dbReference>
<evidence type="ECO:0000256" key="6">
    <source>
        <dbReference type="ARBA" id="ARBA00022989"/>
    </source>
</evidence>
<dbReference type="GO" id="GO:0042907">
    <property type="term" value="F:xanthine transmembrane transporter activity"/>
    <property type="evidence" value="ECO:0007669"/>
    <property type="project" value="TreeGrafter"/>
</dbReference>
<dbReference type="EMBL" id="FNGW01000003">
    <property type="protein sequence ID" value="SDL69738.1"/>
    <property type="molecule type" value="Genomic_DNA"/>
</dbReference>
<feature type="transmembrane region" description="Helical" evidence="8">
    <location>
        <begin position="406"/>
        <end position="430"/>
    </location>
</feature>
<keyword evidence="7 8" id="KW-0472">Membrane</keyword>
<evidence type="ECO:0000256" key="2">
    <source>
        <dbReference type="ARBA" id="ARBA00008821"/>
    </source>
</evidence>
<accession>A0A1G9M693</accession>
<evidence type="ECO:0000313" key="10">
    <source>
        <dbReference type="Proteomes" id="UP000199068"/>
    </source>
</evidence>
<reference evidence="9 10" key="1">
    <citation type="submission" date="2016-10" db="EMBL/GenBank/DDBJ databases">
        <authorList>
            <person name="de Groot N.N."/>
        </authorList>
    </citation>
    <scope>NUCLEOTIDE SEQUENCE [LARGE SCALE GENOMIC DNA]</scope>
    <source>
        <strain evidence="9 10">DSM 797</strain>
    </source>
</reference>
<feature type="transmembrane region" description="Helical" evidence="8">
    <location>
        <begin position="30"/>
        <end position="50"/>
    </location>
</feature>
<sequence>MKKNIQNSSIFEFYSRPPLSKALPLSLQHILAMIVGTVTVPIIVCGVVDASLEQKMTLIQCALIFSGISTLLQLYSIGKIGAKLPVIFGVGFAYVPTLTAIGAKYGISGILGAQLIGGISMIIVGMFIKKIRRLFPPVVAGTVVLVIGLSLYDIAINYMAGGIGSINYGSTKNWLIGFITLLVVLIVSQFCKGYLKLASIFCGILVGYLISILFGIVDFSPIKEASWFAFAKPFEFGMDFNASAIISMVIICVVNSVQTIGDLSATTMAGLNREITDDELSGGLIGNGVCTLISSIFGAFPTSSFSQNVGIVAMTKVISRYILGLAALFLLLAGFIPKFGAIMTTIPYCVLGGATITVFGMITLTGIKLIIKDELSTRNTTIVSLALALSMGIYLVPNSISQFPNWLISIIGDSPVILAAIIAFTLNIILPNKSLKDEDNERENIDK</sequence>
<comment type="similarity">
    <text evidence="2">Belongs to the nucleobase:cation symporter-2 (NCS2) (TC 2.A.40) family.</text>
</comment>
<protein>
    <submittedName>
        <fullName evidence="9">Nucleobase:cation symporter-2, NCS2 family</fullName>
    </submittedName>
</protein>
<proteinExistence type="inferred from homology"/>
<gene>
    <name evidence="9" type="ORF">SAMN04515677_10388</name>
</gene>
<feature type="transmembrane region" description="Helical" evidence="8">
    <location>
        <begin position="84"/>
        <end position="103"/>
    </location>
</feature>
<evidence type="ECO:0000313" key="9">
    <source>
        <dbReference type="EMBL" id="SDL69738.1"/>
    </source>
</evidence>
<feature type="transmembrane region" description="Helical" evidence="8">
    <location>
        <begin position="280"/>
        <end position="300"/>
    </location>
</feature>
<dbReference type="Pfam" id="PF00860">
    <property type="entry name" value="Xan_ur_permease"/>
    <property type="match status" value="1"/>
</dbReference>
<dbReference type="InterPro" id="IPR017588">
    <property type="entry name" value="UacT-like"/>
</dbReference>
<feature type="transmembrane region" description="Helical" evidence="8">
    <location>
        <begin position="197"/>
        <end position="219"/>
    </location>
</feature>
<evidence type="ECO:0000256" key="7">
    <source>
        <dbReference type="ARBA" id="ARBA00023136"/>
    </source>
</evidence>
<organism evidence="9 10">
    <name type="scientific">Romboutsia lituseburensis DSM 797</name>
    <dbReference type="NCBI Taxonomy" id="1121325"/>
    <lineage>
        <taxon>Bacteria</taxon>
        <taxon>Bacillati</taxon>
        <taxon>Bacillota</taxon>
        <taxon>Clostridia</taxon>
        <taxon>Peptostreptococcales</taxon>
        <taxon>Peptostreptococcaceae</taxon>
        <taxon>Romboutsia</taxon>
    </lineage>
</organism>
<comment type="subcellular location">
    <subcellularLocation>
        <location evidence="1">Cell membrane</location>
        <topology evidence="1">Multi-pass membrane protein</topology>
    </subcellularLocation>
</comment>
<dbReference type="PANTHER" id="PTHR42810">
    <property type="entry name" value="PURINE PERMEASE C1399.01C-RELATED"/>
    <property type="match status" value="1"/>
</dbReference>
<dbReference type="RefSeq" id="WP_092724800.1">
    <property type="nucleotide sequence ID" value="NZ_FNGW01000003.1"/>
</dbReference>
<feature type="transmembrane region" description="Helical" evidence="8">
    <location>
        <begin position="382"/>
        <end position="400"/>
    </location>
</feature>
<keyword evidence="5 8" id="KW-0812">Transmembrane</keyword>
<dbReference type="NCBIfam" id="NF037981">
    <property type="entry name" value="NCS2_1"/>
    <property type="match status" value="1"/>
</dbReference>
<keyword evidence="6 8" id="KW-1133">Transmembrane helix</keyword>
<dbReference type="PANTHER" id="PTHR42810:SF2">
    <property type="entry name" value="PURINE PERMEASE C1399.01C-RELATED"/>
    <property type="match status" value="1"/>
</dbReference>
<dbReference type="STRING" id="1121325.SAMN04515677_10388"/>
<keyword evidence="4" id="KW-1003">Cell membrane</keyword>
<feature type="transmembrane region" description="Helical" evidence="8">
    <location>
        <begin position="173"/>
        <end position="191"/>
    </location>
</feature>
<feature type="transmembrane region" description="Helical" evidence="8">
    <location>
        <begin position="110"/>
        <end position="128"/>
    </location>
</feature>
<evidence type="ECO:0000256" key="4">
    <source>
        <dbReference type="ARBA" id="ARBA00022475"/>
    </source>
</evidence>
<dbReference type="Proteomes" id="UP000199068">
    <property type="component" value="Unassembled WGS sequence"/>
</dbReference>
<dbReference type="InterPro" id="IPR006043">
    <property type="entry name" value="NCS2"/>
</dbReference>
<dbReference type="AlphaFoldDB" id="A0A1G9M693"/>
<feature type="transmembrane region" description="Helical" evidence="8">
    <location>
        <begin position="321"/>
        <end position="339"/>
    </location>
</feature>
<feature type="transmembrane region" description="Helical" evidence="8">
    <location>
        <begin position="345"/>
        <end position="370"/>
    </location>
</feature>
<evidence type="ECO:0000256" key="5">
    <source>
        <dbReference type="ARBA" id="ARBA00022692"/>
    </source>
</evidence>
<evidence type="ECO:0000256" key="1">
    <source>
        <dbReference type="ARBA" id="ARBA00004651"/>
    </source>
</evidence>
<feature type="transmembrane region" description="Helical" evidence="8">
    <location>
        <begin position="57"/>
        <end position="78"/>
    </location>
</feature>
<dbReference type="NCBIfam" id="TIGR00801">
    <property type="entry name" value="ncs2"/>
    <property type="match status" value="1"/>
</dbReference>
<evidence type="ECO:0000256" key="8">
    <source>
        <dbReference type="SAM" id="Phobius"/>
    </source>
</evidence>
<name>A0A1G9M693_9FIRM</name>
<keyword evidence="3" id="KW-0813">Transport</keyword>
<dbReference type="InterPro" id="IPR006042">
    <property type="entry name" value="Xan_ur_permease"/>
</dbReference>
<feature type="transmembrane region" description="Helical" evidence="8">
    <location>
        <begin position="240"/>
        <end position="260"/>
    </location>
</feature>
<keyword evidence="10" id="KW-1185">Reference proteome</keyword>